<evidence type="ECO:0000256" key="3">
    <source>
        <dbReference type="SAM" id="MobiDB-lite"/>
    </source>
</evidence>
<dbReference type="PANTHER" id="PTHR21686:SF12">
    <property type="entry name" value="DEOXYNUCLEOTIDYLTRANSFERASE TERMINAL-INTERACTING PROTEIN 2"/>
    <property type="match status" value="1"/>
</dbReference>
<dbReference type="PANTHER" id="PTHR21686">
    <property type="entry name" value="DEOXYNUCLEOTIDYLTRANSFERASE TERMINAL-INTERACTING PROTEIN 2"/>
    <property type="match status" value="1"/>
</dbReference>
<proteinExistence type="predicted"/>
<sequence>MEDKWVELSDEQIDQLLSEAETRLSTQEKDGKSLVKPTMSEVAQVQDNKPGTTTTALEAPQPTSSETKYRGGQSKERLSVRVPEARRSKKDNPTKADAGPAWYNLPRTDLTPELKRDLQILKMRDILDPKRFYRKDNSKAAVPEFSQVGVLVEGPTEWHSARMTKKERKRTLIDEVLETEDSTRRFKSKYGQIQEAKTSGKRGYYKKMMEKRYGRKG</sequence>
<dbReference type="Pfam" id="PF08698">
    <property type="entry name" value="Fcf2"/>
    <property type="match status" value="1"/>
</dbReference>
<feature type="compositionally biased region" description="Basic and acidic residues" evidence="3">
    <location>
        <begin position="67"/>
        <end position="94"/>
    </location>
</feature>
<dbReference type="InterPro" id="IPR039883">
    <property type="entry name" value="Fcf2/DNTTIP2"/>
</dbReference>
<name>A0ABY0H9D4_9PEZI</name>
<gene>
    <name evidence="5" type="ORF">DL762_003899</name>
</gene>
<evidence type="ECO:0000256" key="2">
    <source>
        <dbReference type="ARBA" id="ARBA00023242"/>
    </source>
</evidence>
<keyword evidence="2" id="KW-0539">Nucleus</keyword>
<feature type="region of interest" description="Disordered" evidence="3">
    <location>
        <begin position="22"/>
        <end position="107"/>
    </location>
</feature>
<organism evidence="5 6">
    <name type="scientific">Monosporascus cannonballus</name>
    <dbReference type="NCBI Taxonomy" id="155416"/>
    <lineage>
        <taxon>Eukaryota</taxon>
        <taxon>Fungi</taxon>
        <taxon>Dikarya</taxon>
        <taxon>Ascomycota</taxon>
        <taxon>Pezizomycotina</taxon>
        <taxon>Sordariomycetes</taxon>
        <taxon>Xylariomycetidae</taxon>
        <taxon>Xylariales</taxon>
        <taxon>Xylariales incertae sedis</taxon>
        <taxon>Monosporascus</taxon>
    </lineage>
</organism>
<dbReference type="Proteomes" id="UP000294003">
    <property type="component" value="Unassembled WGS sequence"/>
</dbReference>
<evidence type="ECO:0000259" key="4">
    <source>
        <dbReference type="Pfam" id="PF08698"/>
    </source>
</evidence>
<feature type="compositionally biased region" description="Polar residues" evidence="3">
    <location>
        <begin position="41"/>
        <end position="66"/>
    </location>
</feature>
<evidence type="ECO:0000313" key="5">
    <source>
        <dbReference type="EMBL" id="RYO88149.1"/>
    </source>
</evidence>
<feature type="domain" description="Fcf2 pre-rRNA processing C-terminal" evidence="4">
    <location>
        <begin position="95"/>
        <end position="189"/>
    </location>
</feature>
<evidence type="ECO:0000313" key="6">
    <source>
        <dbReference type="Proteomes" id="UP000294003"/>
    </source>
</evidence>
<protein>
    <recommendedName>
        <fullName evidence="4">Fcf2 pre-rRNA processing C-terminal domain-containing protein</fullName>
    </recommendedName>
</protein>
<feature type="compositionally biased region" description="Basic and acidic residues" evidence="3">
    <location>
        <begin position="22"/>
        <end position="33"/>
    </location>
</feature>
<reference evidence="5 6" key="1">
    <citation type="submission" date="2018-06" db="EMBL/GenBank/DDBJ databases">
        <title>Complete Genomes of Monosporascus.</title>
        <authorList>
            <person name="Robinson A.J."/>
            <person name="Natvig D.O."/>
        </authorList>
    </citation>
    <scope>NUCLEOTIDE SEQUENCE [LARGE SCALE GENOMIC DNA]</scope>
    <source>
        <strain evidence="5 6">CBS 609.92</strain>
    </source>
</reference>
<keyword evidence="6" id="KW-1185">Reference proteome</keyword>
<dbReference type="EMBL" id="QJNS01000091">
    <property type="protein sequence ID" value="RYO88149.1"/>
    <property type="molecule type" value="Genomic_DNA"/>
</dbReference>
<comment type="subcellular location">
    <subcellularLocation>
        <location evidence="1">Nucleus</location>
        <location evidence="1">Nucleolus</location>
    </subcellularLocation>
</comment>
<comment type="caution">
    <text evidence="5">The sequence shown here is derived from an EMBL/GenBank/DDBJ whole genome shotgun (WGS) entry which is preliminary data.</text>
</comment>
<dbReference type="InterPro" id="IPR014810">
    <property type="entry name" value="Fcf2_C"/>
</dbReference>
<evidence type="ECO:0000256" key="1">
    <source>
        <dbReference type="ARBA" id="ARBA00004604"/>
    </source>
</evidence>
<accession>A0ABY0H9D4</accession>